<dbReference type="Proteomes" id="UP000472275">
    <property type="component" value="Unassembled WGS sequence"/>
</dbReference>
<protein>
    <submittedName>
        <fullName evidence="2">Uncharacterized protein</fullName>
    </submittedName>
</protein>
<dbReference type="InParanoid" id="A0A663FG79"/>
<dbReference type="Ensembl" id="ENSACCT00020024511.1">
    <property type="protein sequence ID" value="ENSACCP00020023473.1"/>
    <property type="gene ID" value="ENSACCG00020016119.1"/>
</dbReference>
<reference evidence="2" key="2">
    <citation type="submission" date="2025-09" db="UniProtKB">
        <authorList>
            <consortium name="Ensembl"/>
        </authorList>
    </citation>
    <scope>IDENTIFICATION</scope>
</reference>
<proteinExistence type="predicted"/>
<evidence type="ECO:0000313" key="2">
    <source>
        <dbReference type="Ensembl" id="ENSACCP00020023473.1"/>
    </source>
</evidence>
<feature type="compositionally biased region" description="Gly residues" evidence="1">
    <location>
        <begin position="1"/>
        <end position="11"/>
    </location>
</feature>
<organism evidence="2 3">
    <name type="scientific">Aquila chrysaetos chrysaetos</name>
    <dbReference type="NCBI Taxonomy" id="223781"/>
    <lineage>
        <taxon>Eukaryota</taxon>
        <taxon>Metazoa</taxon>
        <taxon>Chordata</taxon>
        <taxon>Craniata</taxon>
        <taxon>Vertebrata</taxon>
        <taxon>Euteleostomi</taxon>
        <taxon>Archelosauria</taxon>
        <taxon>Archosauria</taxon>
        <taxon>Dinosauria</taxon>
        <taxon>Saurischia</taxon>
        <taxon>Theropoda</taxon>
        <taxon>Coelurosauria</taxon>
        <taxon>Aves</taxon>
        <taxon>Neognathae</taxon>
        <taxon>Neoaves</taxon>
        <taxon>Telluraves</taxon>
        <taxon>Accipitrimorphae</taxon>
        <taxon>Accipitriformes</taxon>
        <taxon>Accipitridae</taxon>
        <taxon>Accipitrinae</taxon>
        <taxon>Aquila</taxon>
    </lineage>
</organism>
<reference evidence="2" key="1">
    <citation type="submission" date="2025-08" db="UniProtKB">
        <authorList>
            <consortium name="Ensembl"/>
        </authorList>
    </citation>
    <scope>IDENTIFICATION</scope>
</reference>
<feature type="region of interest" description="Disordered" evidence="1">
    <location>
        <begin position="1"/>
        <end position="36"/>
    </location>
</feature>
<feature type="region of interest" description="Disordered" evidence="1">
    <location>
        <begin position="52"/>
        <end position="113"/>
    </location>
</feature>
<accession>A0A663FG79</accession>
<keyword evidence="3" id="KW-1185">Reference proteome</keyword>
<name>A0A663FG79_AQUCH</name>
<dbReference type="GeneTree" id="ENSGT00980000199422"/>
<dbReference type="AlphaFoldDB" id="A0A663FG79"/>
<sequence length="113" mass="12061">MGGSLELGGGPRVSQGLVGGPTSRWGRVKTTGSMRKTRLDSLLMEAAMTWELTTRGGGAGPHLSPQPHRRVSWDAQRPSPKHSRSSPASSGILQILSNFPIHLSTPRTPKSPQ</sequence>
<evidence type="ECO:0000256" key="1">
    <source>
        <dbReference type="SAM" id="MobiDB-lite"/>
    </source>
</evidence>
<evidence type="ECO:0000313" key="3">
    <source>
        <dbReference type="Proteomes" id="UP000472275"/>
    </source>
</evidence>